<organism evidence="2 3">
    <name type="scientific">Diversispora epigaea</name>
    <dbReference type="NCBI Taxonomy" id="1348612"/>
    <lineage>
        <taxon>Eukaryota</taxon>
        <taxon>Fungi</taxon>
        <taxon>Fungi incertae sedis</taxon>
        <taxon>Mucoromycota</taxon>
        <taxon>Glomeromycotina</taxon>
        <taxon>Glomeromycetes</taxon>
        <taxon>Diversisporales</taxon>
        <taxon>Diversisporaceae</taxon>
        <taxon>Diversispora</taxon>
    </lineage>
</organism>
<dbReference type="InterPro" id="IPR021027">
    <property type="entry name" value="Transposase_put_HTH"/>
</dbReference>
<dbReference type="EMBL" id="PQFF01000007">
    <property type="protein sequence ID" value="RHZ90027.1"/>
    <property type="molecule type" value="Genomic_DNA"/>
</dbReference>
<evidence type="ECO:0000313" key="2">
    <source>
        <dbReference type="EMBL" id="RHZ90027.1"/>
    </source>
</evidence>
<dbReference type="Pfam" id="PF12323">
    <property type="entry name" value="HTH_OrfB_IS605"/>
    <property type="match status" value="1"/>
</dbReference>
<keyword evidence="3" id="KW-1185">Reference proteome</keyword>
<evidence type="ECO:0000259" key="1">
    <source>
        <dbReference type="Pfam" id="PF12323"/>
    </source>
</evidence>
<dbReference type="PANTHER" id="PTHR36172:SF1">
    <property type="entry name" value="RESOLVASE-RELATED"/>
    <property type="match status" value="1"/>
</dbReference>
<reference evidence="2 3" key="1">
    <citation type="submission" date="2018-08" db="EMBL/GenBank/DDBJ databases">
        <title>Genome and evolution of the arbuscular mycorrhizal fungus Diversispora epigaea (formerly Glomus versiforme) and its bacterial endosymbionts.</title>
        <authorList>
            <person name="Sun X."/>
            <person name="Fei Z."/>
            <person name="Harrison M."/>
        </authorList>
    </citation>
    <scope>NUCLEOTIDE SEQUENCE [LARGE SCALE GENOMIC DNA]</scope>
    <source>
        <strain evidence="2 3">IT104</strain>
    </source>
</reference>
<dbReference type="OrthoDB" id="2438897at2759"/>
<name>A0A397JQU4_9GLOM</name>
<comment type="caution">
    <text evidence="2">The sequence shown here is derived from an EMBL/GenBank/DDBJ whole genome shotgun (WGS) entry which is preliminary data.</text>
</comment>
<dbReference type="STRING" id="1348612.A0A397JQU4"/>
<feature type="domain" description="Transposase putative helix-turn-helix" evidence="1">
    <location>
        <begin position="70"/>
        <end position="99"/>
    </location>
</feature>
<dbReference type="Proteomes" id="UP000266861">
    <property type="component" value="Unassembled WGS sequence"/>
</dbReference>
<proteinExistence type="predicted"/>
<gene>
    <name evidence="2" type="ORF">Glove_9g275</name>
</gene>
<sequence>MGLGSWYSVRMSVLKVVKSENLRKTYSQSSRYLWQDIMECVPPPIVEEDEKLPKPKKNKSSKIPAGKTQRIRLFPTQEEKSKLKRWMGTARWTYNRCLVAVEKEGIERTKKALRAQCLNAANFNNTELQWVLETPYDIRDEAMNNLLKSYSSNFAAKQKKFKMKFRSKKDQQQSIAILSKHWDKSKGVYTFLCKMKSAKNLLAELHYDSRLVMNQLGEFYLCIPQPLEIWAKNQGPTQSDAVIALDPGVRTFITGYDPSGQAVEWGKNDISRIYRLSHIYDKIQSTHDSIHRKVHKRKRYKLRRVMLRIHKKIRCLINDCHHKLAK</sequence>
<protein>
    <recommendedName>
        <fullName evidence="1">Transposase putative helix-turn-helix domain-containing protein</fullName>
    </recommendedName>
</protein>
<evidence type="ECO:0000313" key="3">
    <source>
        <dbReference type="Proteomes" id="UP000266861"/>
    </source>
</evidence>
<dbReference type="PANTHER" id="PTHR36172">
    <property type="match status" value="1"/>
</dbReference>
<dbReference type="InterPro" id="IPR051491">
    <property type="entry name" value="Recombinase/Transposase-rel"/>
</dbReference>
<dbReference type="AlphaFoldDB" id="A0A397JQU4"/>
<accession>A0A397JQU4</accession>